<dbReference type="SUPFAM" id="SSF48576">
    <property type="entry name" value="Terpenoid synthases"/>
    <property type="match status" value="1"/>
</dbReference>
<comment type="similarity">
    <text evidence="2 12">Belongs to the FPP/GGPP synthase family.</text>
</comment>
<evidence type="ECO:0000256" key="6">
    <source>
        <dbReference type="ARBA" id="ARBA00022723"/>
    </source>
</evidence>
<dbReference type="AlphaFoldDB" id="D6GSF3"/>
<dbReference type="EC" id="2.5.1.10" evidence="3"/>
<dbReference type="CDD" id="cd00685">
    <property type="entry name" value="Trans_IPPS_HT"/>
    <property type="match status" value="1"/>
</dbReference>
<dbReference type="InterPro" id="IPR000092">
    <property type="entry name" value="Polyprenyl_synt"/>
</dbReference>
<evidence type="ECO:0000256" key="8">
    <source>
        <dbReference type="ARBA" id="ARBA00023229"/>
    </source>
</evidence>
<name>D6GSF3_FILAD</name>
<dbReference type="GO" id="GO:0005737">
    <property type="term" value="C:cytoplasm"/>
    <property type="evidence" value="ECO:0007669"/>
    <property type="project" value="UniProtKB-ARBA"/>
</dbReference>
<comment type="cofactor">
    <cofactor evidence="1">
        <name>Mg(2+)</name>
        <dbReference type="ChEBI" id="CHEBI:18420"/>
    </cofactor>
</comment>
<dbReference type="PANTHER" id="PTHR43281:SF1">
    <property type="entry name" value="FARNESYL DIPHOSPHATE SYNTHASE"/>
    <property type="match status" value="1"/>
</dbReference>
<evidence type="ECO:0000256" key="4">
    <source>
        <dbReference type="ARBA" id="ARBA00015100"/>
    </source>
</evidence>
<keyword evidence="8" id="KW-0414">Isoprene biosynthesis</keyword>
<dbReference type="FunFam" id="1.10.600.10:FF:000001">
    <property type="entry name" value="Geranylgeranyl diphosphate synthase"/>
    <property type="match status" value="1"/>
</dbReference>
<evidence type="ECO:0000256" key="12">
    <source>
        <dbReference type="RuleBase" id="RU004466"/>
    </source>
</evidence>
<proteinExistence type="inferred from homology"/>
<sequence>MKNKFISAYQEQKNYVEKCLKEIAEKHTLKAIATLGMESMNYSLLAGGKRIRPILCLQSADLYHISNEAILPYASALEMIHTYSLIHDDLPAMDDDDLRRGKPTNHKVYGEAIAILAGDGLLNLAYEIMLNDLLHGYTDGKLKAVHYIAKAAGIHGMVAGQVLDLQMENQRCDADLLKKIHRNKTGELLKASILAGALVGGASEEDCYYWEQYADHLGLVFQITDDMLDVIGNVELMGKNTGMDSKKNTYPQLFGLEKSVELAKCNANSALCCLEKIEKDTYFFEELINQLLERER</sequence>
<dbReference type="NCBIfam" id="NF045485">
    <property type="entry name" value="FPPsyn"/>
    <property type="match status" value="1"/>
</dbReference>
<dbReference type="InterPro" id="IPR033749">
    <property type="entry name" value="Polyprenyl_synt_CS"/>
</dbReference>
<keyword evidence="5 12" id="KW-0808">Transferase</keyword>
<evidence type="ECO:0000256" key="10">
    <source>
        <dbReference type="ARBA" id="ARBA00032873"/>
    </source>
</evidence>
<dbReference type="GO" id="GO:0016114">
    <property type="term" value="P:terpenoid biosynthetic process"/>
    <property type="evidence" value="ECO:0007669"/>
    <property type="project" value="UniProtKB-ARBA"/>
</dbReference>
<evidence type="ECO:0000256" key="3">
    <source>
        <dbReference type="ARBA" id="ARBA00012439"/>
    </source>
</evidence>
<organism evidence="13 14">
    <name type="scientific">Filifactor alocis (strain ATCC 35896 / CCUG 47790 / D40 B5)</name>
    <name type="common">Fusobacterium alocis</name>
    <dbReference type="NCBI Taxonomy" id="546269"/>
    <lineage>
        <taxon>Bacteria</taxon>
        <taxon>Bacillati</taxon>
        <taxon>Bacillota</taxon>
        <taxon>Clostridia</taxon>
        <taxon>Peptostreptococcales</taxon>
        <taxon>Filifactoraceae</taxon>
        <taxon>Filifactor</taxon>
    </lineage>
</organism>
<evidence type="ECO:0000256" key="9">
    <source>
        <dbReference type="ARBA" id="ARBA00032380"/>
    </source>
</evidence>
<comment type="catalytic activity">
    <reaction evidence="11">
        <text>isopentenyl diphosphate + (2E)-geranyl diphosphate = (2E,6E)-farnesyl diphosphate + diphosphate</text>
        <dbReference type="Rhea" id="RHEA:19361"/>
        <dbReference type="ChEBI" id="CHEBI:33019"/>
        <dbReference type="ChEBI" id="CHEBI:58057"/>
        <dbReference type="ChEBI" id="CHEBI:128769"/>
        <dbReference type="ChEBI" id="CHEBI:175763"/>
        <dbReference type="EC" id="2.5.1.10"/>
    </reaction>
</comment>
<evidence type="ECO:0000313" key="14">
    <source>
        <dbReference type="Proteomes" id="UP000007468"/>
    </source>
</evidence>
<dbReference type="InterPro" id="IPR053378">
    <property type="entry name" value="Prenyl_diphosphate_synthase"/>
</dbReference>
<keyword evidence="7" id="KW-0460">Magnesium</keyword>
<dbReference type="SFLD" id="SFLDG01017">
    <property type="entry name" value="Polyprenyl_Transferase_Like"/>
    <property type="match status" value="1"/>
</dbReference>
<dbReference type="PANTHER" id="PTHR43281">
    <property type="entry name" value="FARNESYL DIPHOSPHATE SYNTHASE"/>
    <property type="match status" value="1"/>
</dbReference>
<gene>
    <name evidence="13" type="ordered locus">HMPREF0389_00511</name>
</gene>
<reference evidence="14" key="1">
    <citation type="submission" date="2010-12" db="EMBL/GenBank/DDBJ databases">
        <title>The genome sequence of Filifactor alocis strain ATCC 35896.</title>
        <authorList>
            <consortium name="The Broad Institute Genome Sequencing Platform"/>
            <person name="Ward D."/>
            <person name="Earl A."/>
            <person name="Feldgarden M."/>
            <person name="Young S.K."/>
            <person name="Gargeya S."/>
            <person name="Zeng Q."/>
            <person name="Alvarado L."/>
            <person name="Berlin A."/>
            <person name="Bochicchio J."/>
            <person name="Chapman S.B."/>
            <person name="Chen Z."/>
            <person name="Freedman E."/>
            <person name="Gellesch M."/>
            <person name="Goldberg J."/>
            <person name="Griggs A."/>
            <person name="Gujja S."/>
            <person name="Heilman E."/>
            <person name="Heiman D."/>
            <person name="Howarth C."/>
            <person name="Mehta T."/>
            <person name="Neiman D."/>
            <person name="Pearson M."/>
            <person name="Roberts A."/>
            <person name="Saif S."/>
            <person name="Shea T."/>
            <person name="Shenoy N."/>
            <person name="Sisk P."/>
            <person name="Stolte C."/>
            <person name="Sykes S."/>
            <person name="White J."/>
            <person name="Yandava C."/>
            <person name="Izard J."/>
            <person name="Blanton J.M."/>
            <person name="Baranova O.V."/>
            <person name="Tanner A.C."/>
            <person name="Dewhirst F.E."/>
            <person name="Haas B."/>
            <person name="Nusbaum C."/>
            <person name="Birren B."/>
        </authorList>
    </citation>
    <scope>NUCLEOTIDE SEQUENCE [LARGE SCALE GENOMIC DNA]</scope>
    <source>
        <strain evidence="14">ATCC 35896 / CCUG 47790 / D40 B5</strain>
    </source>
</reference>
<dbReference type="KEGG" id="faa:HMPREF0389_00511"/>
<dbReference type="Gene3D" id="1.10.600.10">
    <property type="entry name" value="Farnesyl Diphosphate Synthase"/>
    <property type="match status" value="1"/>
</dbReference>
<keyword evidence="14" id="KW-1185">Reference proteome</keyword>
<evidence type="ECO:0000256" key="5">
    <source>
        <dbReference type="ARBA" id="ARBA00022679"/>
    </source>
</evidence>
<dbReference type="OrthoDB" id="9805316at2"/>
<dbReference type="SFLD" id="SFLDS00005">
    <property type="entry name" value="Isoprenoid_Synthase_Type_I"/>
    <property type="match status" value="1"/>
</dbReference>
<dbReference type="PROSITE" id="PS00444">
    <property type="entry name" value="POLYPRENYL_SYNTHASE_2"/>
    <property type="match status" value="1"/>
</dbReference>
<dbReference type="Pfam" id="PF00348">
    <property type="entry name" value="polyprenyl_synt"/>
    <property type="match status" value="1"/>
</dbReference>
<dbReference type="PATRIC" id="fig|546269.5.peg.139"/>
<dbReference type="RefSeq" id="WP_014261801.1">
    <property type="nucleotide sequence ID" value="NC_016630.1"/>
</dbReference>
<dbReference type="STRING" id="546269.HMPREF0389_00511"/>
<dbReference type="EMBL" id="CP002390">
    <property type="protein sequence ID" value="EFE28594.1"/>
    <property type="molecule type" value="Genomic_DNA"/>
</dbReference>
<dbReference type="GO" id="GO:0046872">
    <property type="term" value="F:metal ion binding"/>
    <property type="evidence" value="ECO:0007669"/>
    <property type="project" value="UniProtKB-KW"/>
</dbReference>
<dbReference type="eggNOG" id="COG0142">
    <property type="taxonomic scope" value="Bacteria"/>
</dbReference>
<dbReference type="Proteomes" id="UP000007468">
    <property type="component" value="Chromosome"/>
</dbReference>
<dbReference type="InterPro" id="IPR008949">
    <property type="entry name" value="Isoprenoid_synthase_dom_sf"/>
</dbReference>
<evidence type="ECO:0000313" key="13">
    <source>
        <dbReference type="EMBL" id="EFE28594.1"/>
    </source>
</evidence>
<evidence type="ECO:0000256" key="2">
    <source>
        <dbReference type="ARBA" id="ARBA00006706"/>
    </source>
</evidence>
<keyword evidence="6" id="KW-0479">Metal-binding</keyword>
<evidence type="ECO:0000256" key="7">
    <source>
        <dbReference type="ARBA" id="ARBA00022842"/>
    </source>
</evidence>
<accession>D6GSF3</accession>
<dbReference type="GO" id="GO:0004337">
    <property type="term" value="F:(2E,6E)-farnesyl diphosphate synthase activity"/>
    <property type="evidence" value="ECO:0007669"/>
    <property type="project" value="UniProtKB-EC"/>
</dbReference>
<protein>
    <recommendedName>
        <fullName evidence="4">Farnesyl diphosphate synthase</fullName>
        <ecNumber evidence="3">2.5.1.10</ecNumber>
    </recommendedName>
    <alternativeName>
        <fullName evidence="10">(2E,6E)-farnesyl diphosphate synthase</fullName>
    </alternativeName>
    <alternativeName>
        <fullName evidence="9">Geranyltranstransferase</fullName>
    </alternativeName>
</protein>
<evidence type="ECO:0000256" key="11">
    <source>
        <dbReference type="ARBA" id="ARBA00049399"/>
    </source>
</evidence>
<evidence type="ECO:0000256" key="1">
    <source>
        <dbReference type="ARBA" id="ARBA00001946"/>
    </source>
</evidence>
<dbReference type="PROSITE" id="PS00723">
    <property type="entry name" value="POLYPRENYL_SYNTHASE_1"/>
    <property type="match status" value="1"/>
</dbReference>